<dbReference type="WBParaSite" id="EVEC_0000584601-mRNA-1">
    <property type="protein sequence ID" value="EVEC_0000584601-mRNA-1"/>
    <property type="gene ID" value="EVEC_0000584601"/>
</dbReference>
<evidence type="ECO:0000256" key="3">
    <source>
        <dbReference type="ARBA" id="ARBA00022692"/>
    </source>
</evidence>
<keyword evidence="3 6" id="KW-0812">Transmembrane</keyword>
<keyword evidence="5 6" id="KW-0472">Membrane</keyword>
<dbReference type="Pfam" id="PF05041">
    <property type="entry name" value="Pecanex_C"/>
    <property type="match status" value="1"/>
</dbReference>
<dbReference type="InterPro" id="IPR039797">
    <property type="entry name" value="Pecanex"/>
</dbReference>
<evidence type="ECO:0000259" key="7">
    <source>
        <dbReference type="Pfam" id="PF05041"/>
    </source>
</evidence>
<feature type="transmembrane region" description="Helical" evidence="6">
    <location>
        <begin position="403"/>
        <end position="430"/>
    </location>
</feature>
<evidence type="ECO:0000313" key="8">
    <source>
        <dbReference type="EMBL" id="VDD90706.1"/>
    </source>
</evidence>
<feature type="transmembrane region" description="Helical" evidence="6">
    <location>
        <begin position="36"/>
        <end position="54"/>
    </location>
</feature>
<evidence type="ECO:0000256" key="1">
    <source>
        <dbReference type="ARBA" id="ARBA00004141"/>
    </source>
</evidence>
<keyword evidence="9" id="KW-1185">Reference proteome</keyword>
<name>A0A0N4V6G1_ENTVE</name>
<keyword evidence="4 6" id="KW-1133">Transmembrane helix</keyword>
<comment type="subcellular location">
    <subcellularLocation>
        <location evidence="1 6">Membrane</location>
        <topology evidence="1 6">Multi-pass membrane protein</topology>
    </subcellularLocation>
</comment>
<proteinExistence type="inferred from homology"/>
<feature type="transmembrane region" description="Helical" evidence="6">
    <location>
        <begin position="495"/>
        <end position="516"/>
    </location>
</feature>
<dbReference type="Proteomes" id="UP000274131">
    <property type="component" value="Unassembled WGS sequence"/>
</dbReference>
<evidence type="ECO:0000256" key="4">
    <source>
        <dbReference type="ARBA" id="ARBA00022989"/>
    </source>
</evidence>
<feature type="transmembrane region" description="Helical" evidence="6">
    <location>
        <begin position="61"/>
        <end position="85"/>
    </location>
</feature>
<evidence type="ECO:0000256" key="2">
    <source>
        <dbReference type="ARBA" id="ARBA00010170"/>
    </source>
</evidence>
<evidence type="ECO:0000256" key="6">
    <source>
        <dbReference type="RuleBase" id="RU367089"/>
    </source>
</evidence>
<dbReference type="GO" id="GO:0016020">
    <property type="term" value="C:membrane"/>
    <property type="evidence" value="ECO:0007669"/>
    <property type="project" value="UniProtKB-SubCell"/>
</dbReference>
<feature type="transmembrane region" description="Helical" evidence="6">
    <location>
        <begin position="584"/>
        <end position="604"/>
    </location>
</feature>
<sequence>MTFCSHLKEIARQGIWASLTGGWYYEPTYTIFCNTVHLYIWLLLFLFPLILGFLCSSKFSVAFISIYTGIVTVLFLCLKLVVLYLHNLFDTSEPICVLSKKSEQTCVWLSNTLAFLYGFFVRMRLLNFVETSVHYNHNITFNLDFSPIFHTYCCHILFSFLFPHYQTEIMLDDLGISSDLKVSKMTKFLEELIDRHPETLEAIESVRMSRLGRAYSSCLGSSQPLTPQSRALIFLFLINRLPEHGAISVAALSEFAKKDGTHVALDHEDTSQGAIHCFQVTNRLSVAALFDRNNSLFSSLFDVTFAAVLSILAGVLLSRSLFHDFSLFGFAGVVAGAQFSLLKSVQPDAASPIHGFNWLAAYSRPTFFCIYGILLLIIDILCHHFNVEYQAVGWIWNSCYSKILFLQTVTLLLRDVFTVLLLLLPIAFTVGLYPQVNTLLLHLMEQIEMYAFGGTACFSLISAFLQLGKSIVSYAALAILAQIAYKSDPKGTQNVFFAIFAAAVASLSWLLSRLVFYSRSASSEDEKSSQSPLPLKDPLPSVLRNVVSRRLRVDICVAILAFLLLFALHCSSVFKADMNHADEVFQICLCIQCILIGVFNHYLYNQMRRTYPWKFFSKPILRAYEYSLFEAVDGAKLMPFEIIHFYCLILEKSVLYPLFVVSTISINNWSLPPWFLALFAMRVLRTAFCQPQMLYIPLAFSYLILYSDLSAYKNIENFFPLILYVATTLWPKVVELYQKMSFIAIYTAPWQISWGSAFHAFAQPFSLPHTALVIFQTVLSSVLSAPINPFLGSSFVLMSYVRPVKFWEKDYNTKRIDHSNTRLISQINRGPMLDDSNLNAVFYEHLTRSLQTSLAGDLSLGRWCTSVVPGDCFILASYYLNCMVHIIEVGNGFVTFQVRGLEFRGTYCHQREVEAITEDVNDGNGCCCCSCSSLPGLLSFNTAWLLRWLSWEIVTTKYIIDGYSITDNSAVNLLQVHDLRRLLVTLYVKCIIYYALSSQKLGEWLRAPVVVALSAIEAKLSYVDVDPAFCAANDEDFDINQLGVSRHNFIVLYDPWIKHCLRRRAEENGIRRISVFCFALSLVGRRALASASHNRHANAAESFLYGLHALFKGDFRITSQRDEWVFVDMDLLRNVLSPAVRMALKLHQDHFAADDDFDDPSLLYNRINEHLPRLFISHEDDPDWRRAIIANTPSLLALRHMFDDGQDDYKIIMLNKMHLNLRVIKLNKECVRAFWAGQQQELIFLRNRNPERGSIQNARQVLRNMINSSADQPIGYPIYVSPLTTSYVNTHPQVQKLTGPSITADRIFQNLHSLWVTFRSHIGSNRSTNMQSFNQVWISTVFFLKHLINLQLFGTSVNLEDSVVTLRSNGTSKVILCRHVGACDSVGLSLESVPRSSPSRIYSKIIDPPQVSI</sequence>
<evidence type="ECO:0000313" key="9">
    <source>
        <dbReference type="Proteomes" id="UP000274131"/>
    </source>
</evidence>
<organism evidence="10">
    <name type="scientific">Enterobius vermicularis</name>
    <name type="common">Human pinworm</name>
    <dbReference type="NCBI Taxonomy" id="51028"/>
    <lineage>
        <taxon>Eukaryota</taxon>
        <taxon>Metazoa</taxon>
        <taxon>Ecdysozoa</taxon>
        <taxon>Nematoda</taxon>
        <taxon>Chromadorea</taxon>
        <taxon>Rhabditida</taxon>
        <taxon>Spirurina</taxon>
        <taxon>Oxyuridomorpha</taxon>
        <taxon>Oxyuroidea</taxon>
        <taxon>Oxyuridae</taxon>
        <taxon>Enterobius</taxon>
    </lineage>
</organism>
<dbReference type="OrthoDB" id="10037631at2759"/>
<reference evidence="10" key="1">
    <citation type="submission" date="2016-04" db="UniProtKB">
        <authorList>
            <consortium name="WormBaseParasite"/>
        </authorList>
    </citation>
    <scope>IDENTIFICATION</scope>
</reference>
<feature type="transmembrane region" description="Helical" evidence="6">
    <location>
        <begin position="450"/>
        <end position="483"/>
    </location>
</feature>
<dbReference type="GO" id="GO:0005783">
    <property type="term" value="C:endoplasmic reticulum"/>
    <property type="evidence" value="ECO:0007669"/>
    <property type="project" value="TreeGrafter"/>
</dbReference>
<feature type="transmembrane region" description="Helical" evidence="6">
    <location>
        <begin position="296"/>
        <end position="318"/>
    </location>
</feature>
<dbReference type="PANTHER" id="PTHR12372">
    <property type="entry name" value="PECANEX"/>
    <property type="match status" value="1"/>
</dbReference>
<feature type="transmembrane region" description="Helical" evidence="6">
    <location>
        <begin position="654"/>
        <end position="681"/>
    </location>
</feature>
<feature type="transmembrane region" description="Helical" evidence="6">
    <location>
        <begin position="551"/>
        <end position="572"/>
    </location>
</feature>
<dbReference type="EMBL" id="UXUI01008171">
    <property type="protein sequence ID" value="VDD90706.1"/>
    <property type="molecule type" value="Genomic_DNA"/>
</dbReference>
<gene>
    <name evidence="8" type="ORF">EVEC_LOCUS5457</name>
</gene>
<evidence type="ECO:0000313" key="10">
    <source>
        <dbReference type="WBParaSite" id="EVEC_0000584601-mRNA-1"/>
    </source>
</evidence>
<dbReference type="GO" id="GO:0007029">
    <property type="term" value="P:endoplasmic reticulum organization"/>
    <property type="evidence" value="ECO:0007669"/>
    <property type="project" value="TreeGrafter"/>
</dbReference>
<protein>
    <recommendedName>
        <fullName evidence="6">Pecanex-like protein</fullName>
    </recommendedName>
</protein>
<accession>A0A0N4V6G1</accession>
<evidence type="ECO:0000256" key="5">
    <source>
        <dbReference type="ARBA" id="ARBA00023136"/>
    </source>
</evidence>
<feature type="domain" description="Pecanex C-terminal" evidence="7">
    <location>
        <begin position="1073"/>
        <end position="1293"/>
    </location>
</feature>
<dbReference type="PANTHER" id="PTHR12372:SF7">
    <property type="entry name" value="PROTEIN PECANEX"/>
    <property type="match status" value="1"/>
</dbReference>
<comment type="similarity">
    <text evidence="2 6">Belongs to the pecanex family.</text>
</comment>
<dbReference type="InterPro" id="IPR007735">
    <property type="entry name" value="Pecanex_C"/>
</dbReference>
<reference evidence="8 9" key="2">
    <citation type="submission" date="2018-10" db="EMBL/GenBank/DDBJ databases">
        <authorList>
            <consortium name="Pathogen Informatics"/>
        </authorList>
    </citation>
    <scope>NUCLEOTIDE SEQUENCE [LARGE SCALE GENOMIC DNA]</scope>
</reference>
<feature type="transmembrane region" description="Helical" evidence="6">
    <location>
        <begin position="362"/>
        <end position="382"/>
    </location>
</feature>